<keyword evidence="1" id="KW-1133">Transmembrane helix</keyword>
<dbReference type="RefSeq" id="WP_042682641.1">
    <property type="nucleotide sequence ID" value="NZ_CABKTM010000049.1"/>
</dbReference>
<gene>
    <name evidence="2" type="ORF">NSA23_13280</name>
</gene>
<keyword evidence="1" id="KW-0812">Transmembrane</keyword>
<dbReference type="Proteomes" id="UP001142078">
    <property type="component" value="Unassembled WGS sequence"/>
</dbReference>
<evidence type="ECO:0000313" key="3">
    <source>
        <dbReference type="Proteomes" id="UP001142078"/>
    </source>
</evidence>
<name>A0A9X2S5Y9_9FIRM</name>
<organism evidence="2 3">
    <name type="scientific">Anaerosalibacter massiliensis</name>
    <dbReference type="NCBI Taxonomy" id="1347392"/>
    <lineage>
        <taxon>Bacteria</taxon>
        <taxon>Bacillati</taxon>
        <taxon>Bacillota</taxon>
        <taxon>Tissierellia</taxon>
        <taxon>Tissierellales</taxon>
        <taxon>Sporanaerobacteraceae</taxon>
        <taxon>Anaerosalibacter</taxon>
    </lineage>
</organism>
<evidence type="ECO:0000256" key="1">
    <source>
        <dbReference type="SAM" id="Phobius"/>
    </source>
</evidence>
<keyword evidence="1" id="KW-0472">Membrane</keyword>
<evidence type="ECO:0000313" key="2">
    <source>
        <dbReference type="EMBL" id="MCR2045075.1"/>
    </source>
</evidence>
<protein>
    <submittedName>
        <fullName evidence="2">Uncharacterized protein</fullName>
    </submittedName>
</protein>
<comment type="caution">
    <text evidence="2">The sequence shown here is derived from an EMBL/GenBank/DDBJ whole genome shotgun (WGS) entry which is preliminary data.</text>
</comment>
<keyword evidence="3" id="KW-1185">Reference proteome</keyword>
<reference evidence="2" key="1">
    <citation type="submission" date="2022-07" db="EMBL/GenBank/DDBJ databases">
        <title>Enhanced cultured diversity of the mouse gut microbiota enables custom-made synthetic communities.</title>
        <authorList>
            <person name="Afrizal A."/>
        </authorList>
    </citation>
    <scope>NUCLEOTIDE SEQUENCE</scope>
    <source>
        <strain evidence="2">DSM 29482</strain>
    </source>
</reference>
<dbReference type="OrthoDB" id="1708305at2"/>
<proteinExistence type="predicted"/>
<sequence>MLVKGIIFIILGIYVTISDKYKLKTNETEKEIIKNEDFEKDRLYKYKVIVGIFAIVIGVFSVLNYILY</sequence>
<accession>A0A9X2S5Y9</accession>
<dbReference type="EMBL" id="JANJZL010000011">
    <property type="protein sequence ID" value="MCR2045075.1"/>
    <property type="molecule type" value="Genomic_DNA"/>
</dbReference>
<dbReference type="AlphaFoldDB" id="A0A9X2S5Y9"/>
<feature type="transmembrane region" description="Helical" evidence="1">
    <location>
        <begin position="44"/>
        <end position="67"/>
    </location>
</feature>